<dbReference type="GO" id="GO:0005634">
    <property type="term" value="C:nucleus"/>
    <property type="evidence" value="ECO:0007669"/>
    <property type="project" value="UniProtKB-SubCell"/>
</dbReference>
<comment type="function">
    <text evidence="1">Nuclease required for the repair of DNA interstrand cross-links (ICL). Acts as a 5'-3' exonuclease that anchors at a cut end of DNA and cleaves DNA successively at every third nucleotide, allowing to excise an ICL from one strand through flanking incisions.</text>
</comment>
<proteinExistence type="inferred from homology"/>
<comment type="similarity">
    <text evidence="1">Belongs to the FAN1 family.</text>
</comment>
<keyword evidence="1" id="KW-0378">Hydrolase</keyword>
<sequence length="268" mass="30396">MESFFCLSDDSQRLFIRLYTRKGPWFRMSSILYPEVLDSQLAVKELSAMGYTCCYDDTNNIQDEDMKDLLDLFTISELREIMCSMKKNCTRGGRKQDLIASILSSYEGGECTFLPSSILDRTGTCIKISSKAESLVWRAERLFFLNGEQDLSAFLLVDLGILKYPSYCCIITEQIFSSRSGLLAYEEAIELAQIMDESLDKSERESVLKCMKIAVSQVSSSTEKAIHTTGSDSLNTSSYFSAPWVYSKVIFVGISFLEHERRQLNSPK</sequence>
<dbReference type="EMBL" id="GGEC01011275">
    <property type="protein sequence ID" value="MBW91758.1"/>
    <property type="molecule type" value="Transcribed_RNA"/>
</dbReference>
<keyword evidence="1" id="KW-0540">Nuclease</keyword>
<dbReference type="AlphaFoldDB" id="A0A2P2JE72"/>
<keyword evidence="1" id="KW-0234">DNA repair</keyword>
<dbReference type="EC" id="3.1.4.1" evidence="1"/>
<keyword evidence="1" id="KW-0227">DNA damage</keyword>
<organism evidence="3">
    <name type="scientific">Rhizophora mucronata</name>
    <name type="common">Asiatic mangrove</name>
    <dbReference type="NCBI Taxonomy" id="61149"/>
    <lineage>
        <taxon>Eukaryota</taxon>
        <taxon>Viridiplantae</taxon>
        <taxon>Streptophyta</taxon>
        <taxon>Embryophyta</taxon>
        <taxon>Tracheophyta</taxon>
        <taxon>Spermatophyta</taxon>
        <taxon>Magnoliopsida</taxon>
        <taxon>eudicotyledons</taxon>
        <taxon>Gunneridae</taxon>
        <taxon>Pentapetalae</taxon>
        <taxon>rosids</taxon>
        <taxon>fabids</taxon>
        <taxon>Malpighiales</taxon>
        <taxon>Rhizophoraceae</taxon>
        <taxon>Rhizophora</taxon>
    </lineage>
</organism>
<reference evidence="3" key="1">
    <citation type="submission" date="2018-02" db="EMBL/GenBank/DDBJ databases">
        <title>Rhizophora mucronata_Transcriptome.</title>
        <authorList>
            <person name="Meera S.P."/>
            <person name="Sreeshan A."/>
            <person name="Augustine A."/>
        </authorList>
    </citation>
    <scope>NUCLEOTIDE SEQUENCE</scope>
    <source>
        <tissue evidence="3">Leaf</tissue>
    </source>
</reference>
<dbReference type="GO" id="GO:0036297">
    <property type="term" value="P:interstrand cross-link repair"/>
    <property type="evidence" value="ECO:0007669"/>
    <property type="project" value="InterPro"/>
</dbReference>
<protein>
    <recommendedName>
        <fullName evidence="1">Fanconi-associated nuclease</fullName>
        <ecNumber evidence="1">3.1.4.1</ecNumber>
    </recommendedName>
</protein>
<dbReference type="Pfam" id="PF21315">
    <property type="entry name" value="FAN1_HTH"/>
    <property type="match status" value="1"/>
</dbReference>
<name>A0A2P2JE72_RHIMU</name>
<comment type="cofactor">
    <cofactor evidence="1">
        <name>Mg(2+)</name>
        <dbReference type="ChEBI" id="CHEBI:18420"/>
    </cofactor>
    <cofactor evidence="1">
        <name>Mn(2+)</name>
        <dbReference type="ChEBI" id="CHEBI:29035"/>
    </cofactor>
</comment>
<dbReference type="GO" id="GO:0046872">
    <property type="term" value="F:metal ion binding"/>
    <property type="evidence" value="ECO:0007669"/>
    <property type="project" value="UniProtKB-KW"/>
</dbReference>
<keyword evidence="1" id="KW-0479">Metal-binding</keyword>
<dbReference type="GO" id="GO:0070336">
    <property type="term" value="F:flap-structured DNA binding"/>
    <property type="evidence" value="ECO:0007669"/>
    <property type="project" value="TreeGrafter"/>
</dbReference>
<evidence type="ECO:0000256" key="1">
    <source>
        <dbReference type="RuleBase" id="RU365033"/>
    </source>
</evidence>
<evidence type="ECO:0000259" key="2">
    <source>
        <dbReference type="Pfam" id="PF21315"/>
    </source>
</evidence>
<comment type="catalytic activity">
    <reaction evidence="1">
        <text>Hydrolytically removes 5'-nucleotides successively from the 3'-hydroxy termini of 3'-hydroxy-terminated oligonucleotides.</text>
        <dbReference type="EC" id="3.1.4.1"/>
    </reaction>
</comment>
<comment type="subcellular location">
    <subcellularLocation>
        <location evidence="1">Nucleus</location>
    </subcellularLocation>
</comment>
<evidence type="ECO:0000313" key="3">
    <source>
        <dbReference type="EMBL" id="MBW91758.1"/>
    </source>
</evidence>
<dbReference type="GO" id="GO:0004528">
    <property type="term" value="F:phosphodiesterase I activity"/>
    <property type="evidence" value="ECO:0007669"/>
    <property type="project" value="UniProtKB-EC"/>
</dbReference>
<accession>A0A2P2JE72</accession>
<dbReference type="GO" id="GO:0017108">
    <property type="term" value="F:5'-flap endonuclease activity"/>
    <property type="evidence" value="ECO:0007669"/>
    <property type="project" value="TreeGrafter"/>
</dbReference>
<keyword evidence="1" id="KW-0460">Magnesium</keyword>
<dbReference type="GO" id="GO:0008409">
    <property type="term" value="F:5'-3' exonuclease activity"/>
    <property type="evidence" value="ECO:0007669"/>
    <property type="project" value="TreeGrafter"/>
</dbReference>
<dbReference type="InterPro" id="IPR033315">
    <property type="entry name" value="Fan1-like"/>
</dbReference>
<dbReference type="PANTHER" id="PTHR15749">
    <property type="entry name" value="FANCONI-ASSOCIATED NUCLEASE 1"/>
    <property type="match status" value="1"/>
</dbReference>
<keyword evidence="1" id="KW-0539">Nucleus</keyword>
<dbReference type="InterPro" id="IPR049125">
    <property type="entry name" value="FAN1-like_WH"/>
</dbReference>
<keyword evidence="1" id="KW-0464">Manganese</keyword>
<feature type="domain" description="Fanconi-associated nuclease 1-like winged-helix" evidence="2">
    <location>
        <begin position="2"/>
        <end position="51"/>
    </location>
</feature>
<dbReference type="PANTHER" id="PTHR15749:SF4">
    <property type="entry name" value="FANCONI-ASSOCIATED NUCLEASE 1"/>
    <property type="match status" value="1"/>
</dbReference>